<accession>A0AAW0XTD2</accession>
<protein>
    <submittedName>
        <fullName evidence="1">Uncharacterized protein</fullName>
    </submittedName>
</protein>
<gene>
    <name evidence="1" type="ORF">OTU49_001725</name>
</gene>
<keyword evidence="2" id="KW-1185">Reference proteome</keyword>
<organism evidence="1 2">
    <name type="scientific">Cherax quadricarinatus</name>
    <name type="common">Australian red claw crayfish</name>
    <dbReference type="NCBI Taxonomy" id="27406"/>
    <lineage>
        <taxon>Eukaryota</taxon>
        <taxon>Metazoa</taxon>
        <taxon>Ecdysozoa</taxon>
        <taxon>Arthropoda</taxon>
        <taxon>Crustacea</taxon>
        <taxon>Multicrustacea</taxon>
        <taxon>Malacostraca</taxon>
        <taxon>Eumalacostraca</taxon>
        <taxon>Eucarida</taxon>
        <taxon>Decapoda</taxon>
        <taxon>Pleocyemata</taxon>
        <taxon>Astacidea</taxon>
        <taxon>Parastacoidea</taxon>
        <taxon>Parastacidae</taxon>
        <taxon>Cherax</taxon>
    </lineage>
</organism>
<comment type="caution">
    <text evidence="1">The sequence shown here is derived from an EMBL/GenBank/DDBJ whole genome shotgun (WGS) entry which is preliminary data.</text>
</comment>
<name>A0AAW0XTD2_CHEQU</name>
<evidence type="ECO:0000313" key="2">
    <source>
        <dbReference type="Proteomes" id="UP001445076"/>
    </source>
</evidence>
<reference evidence="1 2" key="1">
    <citation type="journal article" date="2024" name="BMC Genomics">
        <title>Genome assembly of redclaw crayfish (Cherax quadricarinatus) provides insights into its immune adaptation and hypoxia tolerance.</title>
        <authorList>
            <person name="Liu Z."/>
            <person name="Zheng J."/>
            <person name="Li H."/>
            <person name="Fang K."/>
            <person name="Wang S."/>
            <person name="He J."/>
            <person name="Zhou D."/>
            <person name="Weng S."/>
            <person name="Chi M."/>
            <person name="Gu Z."/>
            <person name="He J."/>
            <person name="Li F."/>
            <person name="Wang M."/>
        </authorList>
    </citation>
    <scope>NUCLEOTIDE SEQUENCE [LARGE SCALE GENOMIC DNA]</scope>
    <source>
        <strain evidence="1">ZL_2023a</strain>
    </source>
</reference>
<dbReference type="EMBL" id="JARKIK010000027">
    <property type="protein sequence ID" value="KAK8742900.1"/>
    <property type="molecule type" value="Genomic_DNA"/>
</dbReference>
<sequence length="250" mass="27873">PNFRASLQYLFSNIASTQQQMHYKPSNAARHVSVNSVLALQDDSTHRHWHSEDFYTAANRNYSIAIMSDKDESCDCLLAPDVTAIANGDSANLSEPDLLRHDDRIIPAHFITYLTYHREKRRFLRSALFCSESSLERYDRRSEAQRCPRQKYLGGGGGLMPTTTPNCVLKQTGPETWDHVALLAPSLPLHNVSNMSLGSASPDLRRTSFSTICSRSPRLSLNKLSVSKTSRHDNCCQCAASDLAQTVTVA</sequence>
<proteinExistence type="predicted"/>
<evidence type="ECO:0000313" key="1">
    <source>
        <dbReference type="EMBL" id="KAK8742900.1"/>
    </source>
</evidence>
<dbReference type="AlphaFoldDB" id="A0AAW0XTD2"/>
<feature type="non-terminal residue" evidence="1">
    <location>
        <position position="1"/>
    </location>
</feature>
<dbReference type="Proteomes" id="UP001445076">
    <property type="component" value="Unassembled WGS sequence"/>
</dbReference>
<feature type="non-terminal residue" evidence="1">
    <location>
        <position position="250"/>
    </location>
</feature>